<dbReference type="EMBL" id="BNCQ01000088">
    <property type="protein sequence ID" value="GIM16957.1"/>
    <property type="molecule type" value="Genomic_DNA"/>
</dbReference>
<evidence type="ECO:0000313" key="2">
    <source>
        <dbReference type="EMBL" id="GIL85783.1"/>
    </source>
</evidence>
<sequence>MADSWCFAAALCVNPARTTPDGSSLKTRFPIPFTLLGLISVGAASSAGQPSKLCAAMPRYGAGFVPCSCDRLSFGVCSHTRDLALCGTQMNLVTNCSESNWNPFDPRACQLVVTACQVASAARVVPPRREAQVVLLRGLAWQSRADRSSPSPVFKSNASHGSSSCYQDLQTRHEDTSA</sequence>
<dbReference type="Proteomes" id="UP000747110">
    <property type="component" value="Unassembled WGS sequence"/>
</dbReference>
<comment type="caution">
    <text evidence="2">The sequence shown here is derived from an EMBL/GenBank/DDBJ whole genome shotgun (WGS) entry which is preliminary data.</text>
</comment>
<gene>
    <name evidence="2" type="ORF">Vretifemale_14215</name>
    <name evidence="3" type="ORF">Vretimale_19527</name>
</gene>
<evidence type="ECO:0000313" key="3">
    <source>
        <dbReference type="EMBL" id="GIM16957.1"/>
    </source>
</evidence>
<protein>
    <submittedName>
        <fullName evidence="2">Uncharacterized protein</fullName>
    </submittedName>
</protein>
<dbReference type="EMBL" id="BNCP01000034">
    <property type="protein sequence ID" value="GIL85783.1"/>
    <property type="molecule type" value="Genomic_DNA"/>
</dbReference>
<evidence type="ECO:0000256" key="1">
    <source>
        <dbReference type="SAM" id="MobiDB-lite"/>
    </source>
</evidence>
<organism evidence="2 4">
    <name type="scientific">Volvox reticuliferus</name>
    <dbReference type="NCBI Taxonomy" id="1737510"/>
    <lineage>
        <taxon>Eukaryota</taxon>
        <taxon>Viridiplantae</taxon>
        <taxon>Chlorophyta</taxon>
        <taxon>core chlorophytes</taxon>
        <taxon>Chlorophyceae</taxon>
        <taxon>CS clade</taxon>
        <taxon>Chlamydomonadales</taxon>
        <taxon>Volvocaceae</taxon>
        <taxon>Volvox</taxon>
    </lineage>
</organism>
<keyword evidence="4" id="KW-1185">Reference proteome</keyword>
<proteinExistence type="predicted"/>
<evidence type="ECO:0000313" key="4">
    <source>
        <dbReference type="Proteomes" id="UP000747110"/>
    </source>
</evidence>
<accession>A0A8J4FVE5</accession>
<dbReference type="Proteomes" id="UP000722791">
    <property type="component" value="Unassembled WGS sequence"/>
</dbReference>
<dbReference type="AlphaFoldDB" id="A0A8J4FVE5"/>
<name>A0A8J4FVE5_9CHLO</name>
<feature type="compositionally biased region" description="Polar residues" evidence="1">
    <location>
        <begin position="148"/>
        <end position="169"/>
    </location>
</feature>
<reference evidence="2" key="1">
    <citation type="journal article" date="2021" name="Proc. Natl. Acad. Sci. U.S.A.">
        <title>Three genomes in the algal genus Volvox reveal the fate of a haploid sex-determining region after a transition to homothallism.</title>
        <authorList>
            <person name="Yamamoto K."/>
            <person name="Hamaji T."/>
            <person name="Kawai-Toyooka H."/>
            <person name="Matsuzaki R."/>
            <person name="Takahashi F."/>
            <person name="Nishimura Y."/>
            <person name="Kawachi M."/>
            <person name="Noguchi H."/>
            <person name="Minakuchi Y."/>
            <person name="Umen J.G."/>
            <person name="Toyoda A."/>
            <person name="Nozaki H."/>
        </authorList>
    </citation>
    <scope>NUCLEOTIDE SEQUENCE</scope>
    <source>
        <strain evidence="3">NIES-3785</strain>
        <strain evidence="2">NIES-3786</strain>
    </source>
</reference>
<feature type="region of interest" description="Disordered" evidence="1">
    <location>
        <begin position="146"/>
        <end position="178"/>
    </location>
</feature>